<dbReference type="EMBL" id="AVOT02057996">
    <property type="protein sequence ID" value="MBW0551982.1"/>
    <property type="molecule type" value="Genomic_DNA"/>
</dbReference>
<organism evidence="1 2">
    <name type="scientific">Austropuccinia psidii MF-1</name>
    <dbReference type="NCBI Taxonomy" id="1389203"/>
    <lineage>
        <taxon>Eukaryota</taxon>
        <taxon>Fungi</taxon>
        <taxon>Dikarya</taxon>
        <taxon>Basidiomycota</taxon>
        <taxon>Pucciniomycotina</taxon>
        <taxon>Pucciniomycetes</taxon>
        <taxon>Pucciniales</taxon>
        <taxon>Sphaerophragmiaceae</taxon>
        <taxon>Austropuccinia</taxon>
    </lineage>
</organism>
<gene>
    <name evidence="1" type="ORF">O181_091697</name>
</gene>
<protein>
    <submittedName>
        <fullName evidence="1">Uncharacterized protein</fullName>
    </submittedName>
</protein>
<accession>A0A9Q3IXR5</accession>
<sequence>MPSLWQTLTGSACSSRMLIGGKPHAFVHTPQQLDCARSPTHVWKPEANQCGFASASSALDQSRPMIAEAGYVCVGISHHGSFSAHSHAPRTSCGTWLAAKNSFGQVASFVALSYTHEAKTLKPISVD</sequence>
<name>A0A9Q3IXR5_9BASI</name>
<proteinExistence type="predicted"/>
<evidence type="ECO:0000313" key="2">
    <source>
        <dbReference type="Proteomes" id="UP000765509"/>
    </source>
</evidence>
<comment type="caution">
    <text evidence="1">The sequence shown here is derived from an EMBL/GenBank/DDBJ whole genome shotgun (WGS) entry which is preliminary data.</text>
</comment>
<dbReference type="AlphaFoldDB" id="A0A9Q3IXR5"/>
<evidence type="ECO:0000313" key="1">
    <source>
        <dbReference type="EMBL" id="MBW0551982.1"/>
    </source>
</evidence>
<reference evidence="1" key="1">
    <citation type="submission" date="2021-03" db="EMBL/GenBank/DDBJ databases">
        <title>Draft genome sequence of rust myrtle Austropuccinia psidii MF-1, a brazilian biotype.</title>
        <authorList>
            <person name="Quecine M.C."/>
            <person name="Pachon D.M.R."/>
            <person name="Bonatelli M.L."/>
            <person name="Correr F.H."/>
            <person name="Franceschini L.M."/>
            <person name="Leite T.F."/>
            <person name="Margarido G.R.A."/>
            <person name="Almeida C.A."/>
            <person name="Ferrarezi J.A."/>
            <person name="Labate C.A."/>
        </authorList>
    </citation>
    <scope>NUCLEOTIDE SEQUENCE</scope>
    <source>
        <strain evidence="1">MF-1</strain>
    </source>
</reference>
<dbReference type="Proteomes" id="UP000765509">
    <property type="component" value="Unassembled WGS sequence"/>
</dbReference>
<keyword evidence="2" id="KW-1185">Reference proteome</keyword>